<dbReference type="RefSeq" id="WP_264326813.1">
    <property type="nucleotide sequence ID" value="NZ_JADEXQ010000083.1"/>
</dbReference>
<gene>
    <name evidence="12" type="ORF">IQ266_19815</name>
</gene>
<proteinExistence type="predicted"/>
<dbReference type="Gene3D" id="3.30.70.1450">
    <property type="entry name" value="Regulator of K+ conductance, C-terminal domain"/>
    <property type="match status" value="1"/>
</dbReference>
<dbReference type="PANTHER" id="PTHR16254">
    <property type="entry name" value="POTASSIUM/PROTON ANTIPORTER-RELATED"/>
    <property type="match status" value="1"/>
</dbReference>
<dbReference type="InterPro" id="IPR003148">
    <property type="entry name" value="RCK_N"/>
</dbReference>
<dbReference type="PROSITE" id="PS51201">
    <property type="entry name" value="RCK_N"/>
    <property type="match status" value="1"/>
</dbReference>
<feature type="domain" description="RCK C-terminal" evidence="11">
    <location>
        <begin position="582"/>
        <end position="665"/>
    </location>
</feature>
<dbReference type="Gene3D" id="3.40.50.720">
    <property type="entry name" value="NAD(P)-binding Rossmann-like Domain"/>
    <property type="match status" value="1"/>
</dbReference>
<dbReference type="Gene3D" id="1.20.1530.20">
    <property type="match status" value="1"/>
</dbReference>
<evidence type="ECO:0000259" key="11">
    <source>
        <dbReference type="PROSITE" id="PS51202"/>
    </source>
</evidence>
<dbReference type="GO" id="GO:0015386">
    <property type="term" value="F:potassium:proton antiporter activity"/>
    <property type="evidence" value="ECO:0007669"/>
    <property type="project" value="InterPro"/>
</dbReference>
<accession>A0A928VQL4</accession>
<dbReference type="InterPro" id="IPR036721">
    <property type="entry name" value="RCK_C_sf"/>
</dbReference>
<evidence type="ECO:0000256" key="1">
    <source>
        <dbReference type="ARBA" id="ARBA00004141"/>
    </source>
</evidence>
<dbReference type="EMBL" id="JADEXQ010000083">
    <property type="protein sequence ID" value="MBE9031988.1"/>
    <property type="molecule type" value="Genomic_DNA"/>
</dbReference>
<feature type="transmembrane region" description="Helical" evidence="9">
    <location>
        <begin position="299"/>
        <end position="321"/>
    </location>
</feature>
<organism evidence="12 13">
    <name type="scientific">Romeriopsis navalis LEGE 11480</name>
    <dbReference type="NCBI Taxonomy" id="2777977"/>
    <lineage>
        <taxon>Bacteria</taxon>
        <taxon>Bacillati</taxon>
        <taxon>Cyanobacteriota</taxon>
        <taxon>Cyanophyceae</taxon>
        <taxon>Leptolyngbyales</taxon>
        <taxon>Leptolyngbyaceae</taxon>
        <taxon>Romeriopsis</taxon>
        <taxon>Romeriopsis navalis</taxon>
    </lineage>
</organism>
<dbReference type="InterPro" id="IPR006153">
    <property type="entry name" value="Cation/H_exchanger_TM"/>
</dbReference>
<keyword evidence="8 9" id="KW-0472">Membrane</keyword>
<dbReference type="InterPro" id="IPR038770">
    <property type="entry name" value="Na+/solute_symporter_sf"/>
</dbReference>
<reference evidence="12" key="1">
    <citation type="submission" date="2020-10" db="EMBL/GenBank/DDBJ databases">
        <authorList>
            <person name="Castelo-Branco R."/>
            <person name="Eusebio N."/>
            <person name="Adriana R."/>
            <person name="Vieira A."/>
            <person name="Brugerolle De Fraissinette N."/>
            <person name="Rezende De Castro R."/>
            <person name="Schneider M.P."/>
            <person name="Vasconcelos V."/>
            <person name="Leao P.N."/>
        </authorList>
    </citation>
    <scope>NUCLEOTIDE SEQUENCE</scope>
    <source>
        <strain evidence="12">LEGE 11480</strain>
    </source>
</reference>
<feature type="domain" description="RCK N-terminal" evidence="10">
    <location>
        <begin position="415"/>
        <end position="532"/>
    </location>
</feature>
<dbReference type="Pfam" id="PF02254">
    <property type="entry name" value="TrkA_N"/>
    <property type="match status" value="1"/>
</dbReference>
<evidence type="ECO:0000313" key="12">
    <source>
        <dbReference type="EMBL" id="MBE9031988.1"/>
    </source>
</evidence>
<feature type="transmembrane region" description="Helical" evidence="9">
    <location>
        <begin position="120"/>
        <end position="139"/>
    </location>
</feature>
<evidence type="ECO:0000256" key="2">
    <source>
        <dbReference type="ARBA" id="ARBA00022448"/>
    </source>
</evidence>
<dbReference type="GO" id="GO:0016020">
    <property type="term" value="C:membrane"/>
    <property type="evidence" value="ECO:0007669"/>
    <property type="project" value="UniProtKB-SubCell"/>
</dbReference>
<keyword evidence="5" id="KW-0732">Signal</keyword>
<dbReference type="SUPFAM" id="SSF116726">
    <property type="entry name" value="TrkA C-terminal domain-like"/>
    <property type="match status" value="1"/>
</dbReference>
<feature type="transmembrane region" description="Helical" evidence="9">
    <location>
        <begin position="32"/>
        <end position="53"/>
    </location>
</feature>
<keyword evidence="7" id="KW-0406">Ion transport</keyword>
<dbReference type="PANTHER" id="PTHR16254:SF14">
    <property type="entry name" value="TRANSMEMBRANE AND COILED-COIL DOMAIN-CONTAINING PROTEIN 3"/>
    <property type="match status" value="1"/>
</dbReference>
<feature type="transmembrane region" description="Helical" evidence="9">
    <location>
        <begin position="87"/>
        <end position="108"/>
    </location>
</feature>
<keyword evidence="4 9" id="KW-0812">Transmembrane</keyword>
<keyword evidence="2" id="KW-0813">Transport</keyword>
<feature type="transmembrane region" description="Helical" evidence="9">
    <location>
        <begin position="359"/>
        <end position="378"/>
    </location>
</feature>
<protein>
    <submittedName>
        <fullName evidence="12">Cation:proton antiporter</fullName>
    </submittedName>
</protein>
<feature type="transmembrane region" description="Helical" evidence="9">
    <location>
        <begin position="59"/>
        <end position="78"/>
    </location>
</feature>
<dbReference type="Pfam" id="PF02080">
    <property type="entry name" value="TrkA_C"/>
    <property type="match status" value="1"/>
</dbReference>
<keyword evidence="3" id="KW-0050">Antiport</keyword>
<evidence type="ECO:0000256" key="6">
    <source>
        <dbReference type="ARBA" id="ARBA00022989"/>
    </source>
</evidence>
<feature type="transmembrane region" description="Helical" evidence="9">
    <location>
        <begin position="327"/>
        <end position="347"/>
    </location>
</feature>
<evidence type="ECO:0000256" key="3">
    <source>
        <dbReference type="ARBA" id="ARBA00022449"/>
    </source>
</evidence>
<evidence type="ECO:0000256" key="5">
    <source>
        <dbReference type="ARBA" id="ARBA00022729"/>
    </source>
</evidence>
<dbReference type="PROSITE" id="PS51202">
    <property type="entry name" value="RCK_C"/>
    <property type="match status" value="1"/>
</dbReference>
<dbReference type="Pfam" id="PF00999">
    <property type="entry name" value="Na_H_Exchanger"/>
    <property type="match status" value="1"/>
</dbReference>
<evidence type="ECO:0000256" key="7">
    <source>
        <dbReference type="ARBA" id="ARBA00023065"/>
    </source>
</evidence>
<dbReference type="Proteomes" id="UP000625316">
    <property type="component" value="Unassembled WGS sequence"/>
</dbReference>
<evidence type="ECO:0000256" key="8">
    <source>
        <dbReference type="ARBA" id="ARBA00023136"/>
    </source>
</evidence>
<sequence length="670" mass="72008">MSGELKLIVEMVTVLGAATAGGFIANRLRQPVLLGYLIGGIAVGPAGFGLVALEGDIQVLAEVGVALLLFALGVEFSLKDLLRMKTIALGGGTLQILSTILLGGGLAYFTGAVNSLPQAIFLGAVLSLSSTAVVLKSLIERNEVQTAFGQVMLAILIVQDLGLGVMLAVLPALSQPADMIGIAVVEALLKAALFLGAAIMAGKWVIPRIVRIIVLTANQELFLLTILVICLGIAIFTYWLGLGIAMGSFVAGLMISNVEYADHALDRVLPMRDVFATLFFASIGLLIDPGFLLENAVTLIGLVAIAMLGKGAIVTAIVYGFRYPLKTALTVGLGINQIGEFSFVLAGVAKSQNLFSDQLYGLTVGTTAATLLLAPFLLKSTPFLIRQLSELTWLNTLLRVSPEPQLVGAVADDLQNHIVVAGYGRVGQTLVRMLYFQGHSIIVIDNSEAAFTTLREQGIPYLFGDAASEVVLERANLKQAKSMAITLPDPMATRLAVNRALSIAPELDVTVRAHVNEEIESLYQLGANEVVQPEFEAALEMGAHMLLKIGDTPQAVQQTVNRYRSGRYRDILPAKADYWGWADLDTVISGLEHHWYYLTDDFPLVGQTLAQTNIRRLTGATVMAVERKRQVYRYPTGEMPMEAGDRILIVGNREELQAFEKLIVVPSDPL</sequence>
<evidence type="ECO:0000256" key="9">
    <source>
        <dbReference type="SAM" id="Phobius"/>
    </source>
</evidence>
<feature type="transmembrane region" description="Helical" evidence="9">
    <location>
        <begin position="221"/>
        <end position="254"/>
    </location>
</feature>
<feature type="transmembrane region" description="Helical" evidence="9">
    <location>
        <begin position="179"/>
        <end position="200"/>
    </location>
</feature>
<comment type="caution">
    <text evidence="12">The sequence shown here is derived from an EMBL/GenBank/DDBJ whole genome shotgun (WGS) entry which is preliminary data.</text>
</comment>
<keyword evidence="13" id="KW-1185">Reference proteome</keyword>
<keyword evidence="6 9" id="KW-1133">Transmembrane helix</keyword>
<feature type="transmembrane region" description="Helical" evidence="9">
    <location>
        <begin position="151"/>
        <end position="173"/>
    </location>
</feature>
<dbReference type="InterPro" id="IPR045158">
    <property type="entry name" value="KEA4/5/6-like"/>
</dbReference>
<comment type="subcellular location">
    <subcellularLocation>
        <location evidence="1">Membrane</location>
        <topology evidence="1">Multi-pass membrane protein</topology>
    </subcellularLocation>
</comment>
<evidence type="ECO:0000259" key="10">
    <source>
        <dbReference type="PROSITE" id="PS51201"/>
    </source>
</evidence>
<feature type="transmembrane region" description="Helical" evidence="9">
    <location>
        <begin position="6"/>
        <end position="25"/>
    </location>
</feature>
<evidence type="ECO:0000256" key="4">
    <source>
        <dbReference type="ARBA" id="ARBA00022692"/>
    </source>
</evidence>
<dbReference type="AlphaFoldDB" id="A0A928VQL4"/>
<evidence type="ECO:0000313" key="13">
    <source>
        <dbReference type="Proteomes" id="UP000625316"/>
    </source>
</evidence>
<dbReference type="InterPro" id="IPR036291">
    <property type="entry name" value="NAD(P)-bd_dom_sf"/>
</dbReference>
<name>A0A928VQL4_9CYAN</name>
<dbReference type="SUPFAM" id="SSF51735">
    <property type="entry name" value="NAD(P)-binding Rossmann-fold domains"/>
    <property type="match status" value="1"/>
</dbReference>
<feature type="transmembrane region" description="Helical" evidence="9">
    <location>
        <begin position="274"/>
        <end position="292"/>
    </location>
</feature>
<dbReference type="InterPro" id="IPR006037">
    <property type="entry name" value="RCK_C"/>
</dbReference>